<name>A0A840UIP7_9GAMM</name>
<sequence>MRVLYVHNVGKIGGAERVTLDIIAGLDPATDQPLLVTPEDGTFPEQARALGASTHVLDIRQPDLRHPLASFAGHRQWLRFLAEQQIDLIHTGDLFVTRTLIRAANRYRIPLVCHVHFPVQESALAWIFRTQPVTCHFVYCSKDLHDHVRPRTRAILPRAEHHIIHNGVDTQRFVPFEAASRLLSDATFNIGIIANLQERKGHQDLIEAISLLRPDHPDIRLHVLGGDLFGESREPALRELVSNLGLEDVVVFHGQVDNVRNYLNELDLVVCASHEEAFPISILEAMACGKAIVSTDVNGIPEAIVDGESGVLVSPRMPSELARGIAQLLGDTALTEHLGMAARKRVEQNFALDVFREKIGALYGCMADQALPGKGN</sequence>
<protein>
    <submittedName>
        <fullName evidence="3">Glycosyltransferase involved in cell wall biosynthesis</fullName>
    </submittedName>
</protein>
<comment type="caution">
    <text evidence="3">The sequence shown here is derived from an EMBL/GenBank/DDBJ whole genome shotgun (WGS) entry which is preliminary data.</text>
</comment>
<evidence type="ECO:0000259" key="2">
    <source>
        <dbReference type="Pfam" id="PF13439"/>
    </source>
</evidence>
<dbReference type="GO" id="GO:0016757">
    <property type="term" value="F:glycosyltransferase activity"/>
    <property type="evidence" value="ECO:0007669"/>
    <property type="project" value="InterPro"/>
</dbReference>
<dbReference type="Gene3D" id="3.40.50.2000">
    <property type="entry name" value="Glycogen Phosphorylase B"/>
    <property type="match status" value="2"/>
</dbReference>
<feature type="domain" description="Glycosyl transferase family 1" evidence="1">
    <location>
        <begin position="190"/>
        <end position="345"/>
    </location>
</feature>
<dbReference type="InterPro" id="IPR028098">
    <property type="entry name" value="Glyco_trans_4-like_N"/>
</dbReference>
<dbReference type="InterPro" id="IPR001296">
    <property type="entry name" value="Glyco_trans_1"/>
</dbReference>
<dbReference type="Pfam" id="PF13439">
    <property type="entry name" value="Glyco_transf_4"/>
    <property type="match status" value="1"/>
</dbReference>
<dbReference type="AlphaFoldDB" id="A0A840UIP7"/>
<organism evidence="3 4">
    <name type="scientific">Marinobacter oulmenensis</name>
    <dbReference type="NCBI Taxonomy" id="643747"/>
    <lineage>
        <taxon>Bacteria</taxon>
        <taxon>Pseudomonadati</taxon>
        <taxon>Pseudomonadota</taxon>
        <taxon>Gammaproteobacteria</taxon>
        <taxon>Pseudomonadales</taxon>
        <taxon>Marinobacteraceae</taxon>
        <taxon>Marinobacter</taxon>
    </lineage>
</organism>
<dbReference type="Pfam" id="PF00534">
    <property type="entry name" value="Glycos_transf_1"/>
    <property type="match status" value="1"/>
</dbReference>
<gene>
    <name evidence="3" type="ORF">HNR38_001169</name>
</gene>
<dbReference type="EMBL" id="JACHFE010000002">
    <property type="protein sequence ID" value="MBB5320697.1"/>
    <property type="molecule type" value="Genomic_DNA"/>
</dbReference>
<keyword evidence="4" id="KW-1185">Reference proteome</keyword>
<evidence type="ECO:0000313" key="3">
    <source>
        <dbReference type="EMBL" id="MBB5320697.1"/>
    </source>
</evidence>
<evidence type="ECO:0000313" key="4">
    <source>
        <dbReference type="Proteomes" id="UP000591735"/>
    </source>
</evidence>
<feature type="domain" description="Glycosyltransferase subfamily 4-like N-terminal" evidence="2">
    <location>
        <begin position="12"/>
        <end position="172"/>
    </location>
</feature>
<dbReference type="PANTHER" id="PTHR12526">
    <property type="entry name" value="GLYCOSYLTRANSFERASE"/>
    <property type="match status" value="1"/>
</dbReference>
<evidence type="ECO:0000259" key="1">
    <source>
        <dbReference type="Pfam" id="PF00534"/>
    </source>
</evidence>
<dbReference type="GO" id="GO:1901135">
    <property type="term" value="P:carbohydrate derivative metabolic process"/>
    <property type="evidence" value="ECO:0007669"/>
    <property type="project" value="UniProtKB-ARBA"/>
</dbReference>
<proteinExistence type="predicted"/>
<reference evidence="3 4" key="1">
    <citation type="submission" date="2020-08" db="EMBL/GenBank/DDBJ databases">
        <title>Genomic Encyclopedia of Type Strains, Phase IV (KMG-IV): sequencing the most valuable type-strain genomes for metagenomic binning, comparative biology and taxonomic classification.</title>
        <authorList>
            <person name="Goeker M."/>
        </authorList>
    </citation>
    <scope>NUCLEOTIDE SEQUENCE [LARGE SCALE GENOMIC DNA]</scope>
    <source>
        <strain evidence="3 4">DSM 22359</strain>
    </source>
</reference>
<dbReference type="Proteomes" id="UP000591735">
    <property type="component" value="Unassembled WGS sequence"/>
</dbReference>
<keyword evidence="3" id="KW-0808">Transferase</keyword>
<dbReference type="PANTHER" id="PTHR12526:SF637">
    <property type="entry name" value="GLYCOSYLTRANSFERASE EPSF-RELATED"/>
    <property type="match status" value="1"/>
</dbReference>
<dbReference type="RefSeq" id="WP_183700709.1">
    <property type="nucleotide sequence ID" value="NZ_JACHFE010000002.1"/>
</dbReference>
<accession>A0A840UIP7</accession>
<dbReference type="SUPFAM" id="SSF53756">
    <property type="entry name" value="UDP-Glycosyltransferase/glycogen phosphorylase"/>
    <property type="match status" value="1"/>
</dbReference>